<comment type="caution">
    <text evidence="1">The sequence shown here is derived from an EMBL/GenBank/DDBJ whole genome shotgun (WGS) entry which is preliminary data.</text>
</comment>
<dbReference type="AlphaFoldDB" id="W6U8G1"/>
<keyword evidence="2" id="KW-1185">Reference proteome</keyword>
<organism evidence="1 2">
    <name type="scientific">Echinococcus granulosus</name>
    <name type="common">Hydatid tapeworm</name>
    <dbReference type="NCBI Taxonomy" id="6210"/>
    <lineage>
        <taxon>Eukaryota</taxon>
        <taxon>Metazoa</taxon>
        <taxon>Spiralia</taxon>
        <taxon>Lophotrochozoa</taxon>
        <taxon>Platyhelminthes</taxon>
        <taxon>Cestoda</taxon>
        <taxon>Eucestoda</taxon>
        <taxon>Cyclophyllidea</taxon>
        <taxon>Taeniidae</taxon>
        <taxon>Echinococcus</taxon>
        <taxon>Echinococcus granulosus group</taxon>
    </lineage>
</organism>
<accession>W6U8G1</accession>
<dbReference type="CTD" id="36346114"/>
<gene>
    <name evidence="1" type="ORF">EGR_10399</name>
</gene>
<name>W6U8G1_ECHGR</name>
<evidence type="ECO:0000313" key="1">
    <source>
        <dbReference type="EMBL" id="EUB54737.1"/>
    </source>
</evidence>
<dbReference type="EMBL" id="APAU02000216">
    <property type="protein sequence ID" value="EUB54737.1"/>
    <property type="molecule type" value="Genomic_DNA"/>
</dbReference>
<dbReference type="Proteomes" id="UP000019149">
    <property type="component" value="Unassembled WGS sequence"/>
</dbReference>
<dbReference type="GeneID" id="36346114"/>
<dbReference type="RefSeq" id="XP_024345933.1">
    <property type="nucleotide sequence ID" value="XM_024499648.1"/>
</dbReference>
<proteinExistence type="predicted"/>
<dbReference type="KEGG" id="egl:EGR_10399"/>
<reference evidence="1 2" key="1">
    <citation type="journal article" date="2013" name="Nat. Genet.">
        <title>The genome of the hydatid tapeworm Echinococcus granulosus.</title>
        <authorList>
            <person name="Zheng H."/>
            <person name="Zhang W."/>
            <person name="Zhang L."/>
            <person name="Zhang Z."/>
            <person name="Li J."/>
            <person name="Lu G."/>
            <person name="Zhu Y."/>
            <person name="Wang Y."/>
            <person name="Huang Y."/>
            <person name="Liu J."/>
            <person name="Kang H."/>
            <person name="Chen J."/>
            <person name="Wang L."/>
            <person name="Chen A."/>
            <person name="Yu S."/>
            <person name="Gao Z."/>
            <person name="Jin L."/>
            <person name="Gu W."/>
            <person name="Wang Z."/>
            <person name="Zhao L."/>
            <person name="Shi B."/>
            <person name="Wen H."/>
            <person name="Lin R."/>
            <person name="Jones M.K."/>
            <person name="Brejova B."/>
            <person name="Vinar T."/>
            <person name="Zhao G."/>
            <person name="McManus D.P."/>
            <person name="Chen Z."/>
            <person name="Zhou Y."/>
            <person name="Wang S."/>
        </authorList>
    </citation>
    <scope>NUCLEOTIDE SEQUENCE [LARGE SCALE GENOMIC DNA]</scope>
</reference>
<protein>
    <submittedName>
        <fullName evidence="1">Uncharacterized protein</fullName>
    </submittedName>
</protein>
<sequence length="195" mass="22165">MVKHHKEIPARNVMPSHDSLHFSCLRELRISSLGNTPMRIHLPQQYICDPGTKYGSLIIQDKFIGFKVRKIKYGHSCAKAYPGKEYFEMNSRQANNFATFKLLERESLDIIQILLIDQQSVNQLINFTRASDHVSLYNVKGLGDLTSRQGDFDLLTQLSSLILKRIVLLTFAIIRNTTAISVCPVKLNYIAAISL</sequence>
<evidence type="ECO:0000313" key="2">
    <source>
        <dbReference type="Proteomes" id="UP000019149"/>
    </source>
</evidence>